<dbReference type="GO" id="GO:0046872">
    <property type="term" value="F:metal ion binding"/>
    <property type="evidence" value="ECO:0007669"/>
    <property type="project" value="UniProtKB-KW"/>
</dbReference>
<evidence type="ECO:0000259" key="13">
    <source>
        <dbReference type="PROSITE" id="PS51848"/>
    </source>
</evidence>
<organism evidence="14">
    <name type="scientific">Timema douglasi</name>
    <name type="common">Walking stick</name>
    <dbReference type="NCBI Taxonomy" id="61478"/>
    <lineage>
        <taxon>Eukaryota</taxon>
        <taxon>Metazoa</taxon>
        <taxon>Ecdysozoa</taxon>
        <taxon>Arthropoda</taxon>
        <taxon>Hexapoda</taxon>
        <taxon>Insecta</taxon>
        <taxon>Pterygota</taxon>
        <taxon>Neoptera</taxon>
        <taxon>Polyneoptera</taxon>
        <taxon>Phasmatodea</taxon>
        <taxon>Timematodea</taxon>
        <taxon>Timematoidea</taxon>
        <taxon>Timematidae</taxon>
        <taxon>Timema</taxon>
    </lineage>
</organism>
<accession>A0A7R8VNU3</accession>
<feature type="region of interest" description="Disordered" evidence="10">
    <location>
        <begin position="1266"/>
        <end position="1339"/>
    </location>
</feature>
<evidence type="ECO:0000256" key="4">
    <source>
        <dbReference type="ARBA" id="ARBA00022753"/>
    </source>
</evidence>
<comment type="subcellular location">
    <subcellularLocation>
        <location evidence="1">Endosome</location>
    </subcellularLocation>
</comment>
<evidence type="ECO:0000259" key="12">
    <source>
        <dbReference type="PROSITE" id="PS50023"/>
    </source>
</evidence>
<feature type="coiled-coil region" evidence="9">
    <location>
        <begin position="1140"/>
        <end position="1167"/>
    </location>
</feature>
<dbReference type="EMBL" id="OA567477">
    <property type="protein sequence ID" value="CAD7200409.1"/>
    <property type="molecule type" value="Genomic_DNA"/>
</dbReference>
<gene>
    <name evidence="14" type="ORF">TDIB3V08_LOCUS6629</name>
</gene>
<dbReference type="SMART" id="SM01203">
    <property type="entry name" value="DUF3585"/>
    <property type="match status" value="1"/>
</dbReference>
<evidence type="ECO:0000256" key="9">
    <source>
        <dbReference type="SAM" id="Coils"/>
    </source>
</evidence>
<proteinExistence type="predicted"/>
<dbReference type="PANTHER" id="PTHR23167">
    <property type="entry name" value="CALPONIN HOMOLOGY DOMAIN-CONTAINING PROTEIN DDB_G0272472-RELATED"/>
    <property type="match status" value="1"/>
</dbReference>
<feature type="compositionally biased region" description="Low complexity" evidence="10">
    <location>
        <begin position="1018"/>
        <end position="1036"/>
    </location>
</feature>
<dbReference type="Pfam" id="PF00412">
    <property type="entry name" value="LIM"/>
    <property type="match status" value="1"/>
</dbReference>
<feature type="compositionally biased region" description="Polar residues" evidence="10">
    <location>
        <begin position="1174"/>
        <end position="1185"/>
    </location>
</feature>
<evidence type="ECO:0000313" key="14">
    <source>
        <dbReference type="EMBL" id="CAD7200409.1"/>
    </source>
</evidence>
<dbReference type="InterPro" id="IPR001715">
    <property type="entry name" value="CH_dom"/>
</dbReference>
<dbReference type="PROSITE" id="PS00478">
    <property type="entry name" value="LIM_DOMAIN_1"/>
    <property type="match status" value="1"/>
</dbReference>
<dbReference type="InterPro" id="IPR050540">
    <property type="entry name" value="F-actin_Monoox_Mical"/>
</dbReference>
<keyword evidence="5 8" id="KW-0862">Zinc</keyword>
<dbReference type="PROSITE" id="PS50021">
    <property type="entry name" value="CH"/>
    <property type="match status" value="1"/>
</dbReference>
<feature type="compositionally biased region" description="Low complexity" evidence="10">
    <location>
        <begin position="970"/>
        <end position="989"/>
    </location>
</feature>
<keyword evidence="7 9" id="KW-0175">Coiled coil</keyword>
<protein>
    <recommendedName>
        <fullName evidence="15">MICAL-like protein 1</fullName>
    </recommendedName>
</protein>
<dbReference type="GO" id="GO:0005768">
    <property type="term" value="C:endosome"/>
    <property type="evidence" value="ECO:0007669"/>
    <property type="project" value="UniProtKB-SubCell"/>
</dbReference>
<dbReference type="SUPFAM" id="SSF47576">
    <property type="entry name" value="Calponin-homology domain, CH-domain"/>
    <property type="match status" value="1"/>
</dbReference>
<feature type="compositionally biased region" description="Basic and acidic residues" evidence="10">
    <location>
        <begin position="1072"/>
        <end position="1084"/>
    </location>
</feature>
<dbReference type="Gene3D" id="2.10.110.10">
    <property type="entry name" value="Cysteine Rich Protein"/>
    <property type="match status" value="1"/>
</dbReference>
<feature type="domain" description="LIM zinc-binding" evidence="12">
    <location>
        <begin position="176"/>
        <end position="238"/>
    </location>
</feature>
<feature type="compositionally biased region" description="Polar residues" evidence="10">
    <location>
        <begin position="1085"/>
        <end position="1096"/>
    </location>
</feature>
<evidence type="ECO:0000256" key="5">
    <source>
        <dbReference type="ARBA" id="ARBA00022833"/>
    </source>
</evidence>
<dbReference type="SMART" id="SM00033">
    <property type="entry name" value="CH"/>
    <property type="match status" value="1"/>
</dbReference>
<feature type="domain" description="BMERB" evidence="13">
    <location>
        <begin position="1188"/>
        <end position="1261"/>
    </location>
</feature>
<dbReference type="Gene3D" id="1.10.418.10">
    <property type="entry name" value="Calponin-like domain"/>
    <property type="match status" value="1"/>
</dbReference>
<sequence length="1339" mass="150623">MRIAGVLKVTKEVLKFCFQLKMGEKRGMKGLETWCKRVTSGYPGVKVENMTTSWRDGLAFCALIHHFRPDLLDFASLDKDDIYRNNTLAFRLADQYLGIPALLDAEDMVEYAVPDRLSILTYLAQFYQTLGHQGSSPARAVAKRPASLSDRSAPPLDVDSPPTKVPTRVLPLGRREPCAKCGLPVFIAERFLVNGRTLYHRTCFRCARCQNQLSLANYYETEDGRFCCETCPDEVSVNADIDKCIGTPLKFFQSQIVEQQIESQSVSSENDDYSTSFETALEESSFINSLSSGDTPSVKPASSMSRAMSSFMSSQLISDTEHNISDSDSSKSLISSARYENSQNVEVVSVDDDDNISDTHKLVHINDKLELEVLSIPSASALDSNNDVPHFVYVDNIKSSDNILIPTANEMHSEPLLKAKHTKESEESSPSLSIVQKRLKMFENNSVDVGVVNRASKMNDTHNLFSHKGTDKDKHLNISFLSNSASKIRGKNLTEDEFNTSGTCEIENNEHISRLSKSDARETESKEDIIDTVNQISSREIDSNELTIDTVNQISSREIESKEIIVDTVNHISSREIDSKEITKDTVNQISLRDVESKEVIVDTVNQISSREIDCKDSSRELDSKEDIEDTVNQISSKEIDYKEITVDTVNQTSSREIDSEEITIEAFNKGSSFETGSKTHTDDLSKDNFSKTDNIEHKVNEFKENSFIQREMVIKSSHALSPGSDSISAMDSSMTVNLLPRPEKVRNNIANDEPAIKNELLKPKDHIHHLSESHEGNHFDVDEKKSFRDFIKETSDVGAFVTDNQKTIEGMNVPKAARRTKKKALVVSEDKVHLLKVSPSIADQADMYPIDLNPFGEDDDDDDEDHRPPIIVTEAVNTNPFDTVENDDSEEEEDMMNLPQPTTRKVLHAPKTSLNPFWSDGEEPSSEEEKDQANVQKPPVPRPRTIGNMTLTTVPEPSPMPRRSMGKFGSVTSLSSLGSSSGLTPVGTGRRKKKPAPPPPSSAPVINKELIPVSAESSRTSSPTPSTQSQSPYPTNRHRKARPAPPPPTKMTSVLDEQKDETSEIILDSLELERGKNEKDVANRNRQSQVTNMVITASEEPMRLTITPNKSTFGQWKRKKGPAPPRPVPQRRQIRAMPMKEVKQELEDIEVQQQGLERQGVKLEQTIRGLMDQQEQGTEGSNHVSPRRRQQRLEEEHADLEYQIRCLLECPDHTKTDSDKAREEELIQRLVVVVERRNEIVECLEMDRRREAEEDLSIHTQLGIFAARGKPSEESTAPDSHSKSSSKKDKDKKKHKKNKEKHIKSKTEKRDSDKDVDETEQSLNKPVKEKKNKKRWFH</sequence>
<feature type="region of interest" description="Disordered" evidence="10">
    <location>
        <begin position="1173"/>
        <end position="1193"/>
    </location>
</feature>
<evidence type="ECO:0000256" key="2">
    <source>
        <dbReference type="ARBA" id="ARBA00022553"/>
    </source>
</evidence>
<dbReference type="Pfam" id="PF00307">
    <property type="entry name" value="CH"/>
    <property type="match status" value="1"/>
</dbReference>
<feature type="compositionally biased region" description="Basic residues" evidence="10">
    <location>
        <begin position="1291"/>
        <end position="1305"/>
    </location>
</feature>
<keyword evidence="4" id="KW-0967">Endosome</keyword>
<dbReference type="PROSITE" id="PS51848">
    <property type="entry name" value="BMERB"/>
    <property type="match status" value="1"/>
</dbReference>
<reference evidence="14" key="1">
    <citation type="submission" date="2020-11" db="EMBL/GenBank/DDBJ databases">
        <authorList>
            <person name="Tran Van P."/>
        </authorList>
    </citation>
    <scope>NUCLEOTIDE SEQUENCE</scope>
</reference>
<dbReference type="CDD" id="cd09400">
    <property type="entry name" value="LIM_like_1"/>
    <property type="match status" value="1"/>
</dbReference>
<feature type="compositionally biased region" description="Basic and acidic residues" evidence="10">
    <location>
        <begin position="1281"/>
        <end position="1290"/>
    </location>
</feature>
<dbReference type="SMART" id="SM00132">
    <property type="entry name" value="LIM"/>
    <property type="match status" value="1"/>
</dbReference>
<evidence type="ECO:0000256" key="6">
    <source>
        <dbReference type="ARBA" id="ARBA00023038"/>
    </source>
</evidence>
<dbReference type="InterPro" id="IPR022735">
    <property type="entry name" value="bMERB_dom"/>
</dbReference>
<dbReference type="PANTHER" id="PTHR23167:SF84">
    <property type="entry name" value="ALPHA ACTININ 3-RELATED"/>
    <property type="match status" value="1"/>
</dbReference>
<evidence type="ECO:0000259" key="11">
    <source>
        <dbReference type="PROSITE" id="PS50021"/>
    </source>
</evidence>
<evidence type="ECO:0000256" key="10">
    <source>
        <dbReference type="SAM" id="MobiDB-lite"/>
    </source>
</evidence>
<dbReference type="PROSITE" id="PS50023">
    <property type="entry name" value="LIM_DOMAIN_2"/>
    <property type="match status" value="1"/>
</dbReference>
<feature type="compositionally biased region" description="Acidic residues" evidence="10">
    <location>
        <begin position="885"/>
        <end position="896"/>
    </location>
</feature>
<feature type="region of interest" description="Disordered" evidence="10">
    <location>
        <begin position="141"/>
        <end position="165"/>
    </location>
</feature>
<feature type="compositionally biased region" description="Acidic residues" evidence="10">
    <location>
        <begin position="921"/>
        <end position="931"/>
    </location>
</feature>
<dbReference type="InterPro" id="IPR001781">
    <property type="entry name" value="Znf_LIM"/>
</dbReference>
<dbReference type="InterPro" id="IPR036872">
    <property type="entry name" value="CH_dom_sf"/>
</dbReference>
<evidence type="ECO:0000256" key="3">
    <source>
        <dbReference type="ARBA" id="ARBA00022723"/>
    </source>
</evidence>
<name>A0A7R8VNU3_TIMDO</name>
<dbReference type="FunFam" id="1.10.418.10:FF:000023">
    <property type="entry name" value="EH domain-binding protein 1 isoform X1"/>
    <property type="match status" value="1"/>
</dbReference>
<keyword evidence="6 8" id="KW-0440">LIM domain</keyword>
<evidence type="ECO:0000256" key="1">
    <source>
        <dbReference type="ARBA" id="ARBA00004177"/>
    </source>
</evidence>
<keyword evidence="2" id="KW-0597">Phosphoprotein</keyword>
<evidence type="ECO:0008006" key="15">
    <source>
        <dbReference type="Google" id="ProtNLM"/>
    </source>
</evidence>
<dbReference type="Pfam" id="PF12130">
    <property type="entry name" value="bMERB_dom"/>
    <property type="match status" value="1"/>
</dbReference>
<evidence type="ECO:0000256" key="7">
    <source>
        <dbReference type="ARBA" id="ARBA00023054"/>
    </source>
</evidence>
<keyword evidence="3 8" id="KW-0479">Metal-binding</keyword>
<feature type="compositionally biased region" description="Basic residues" evidence="10">
    <location>
        <begin position="1329"/>
        <end position="1339"/>
    </location>
</feature>
<feature type="region of interest" description="Disordered" evidence="10">
    <location>
        <begin position="849"/>
        <end position="1131"/>
    </location>
</feature>
<feature type="domain" description="Calponin-homology (CH)" evidence="11">
    <location>
        <begin position="25"/>
        <end position="131"/>
    </location>
</feature>
<evidence type="ECO:0000256" key="8">
    <source>
        <dbReference type="PROSITE-ProRule" id="PRU00125"/>
    </source>
</evidence>